<evidence type="ECO:0000313" key="1">
    <source>
        <dbReference type="EMBL" id="OGI66540.1"/>
    </source>
</evidence>
<proteinExistence type="predicted"/>
<sequence>METPLALNARIATQTCLTEPTAAKTMLASNSVAGLFGFQLEAPFAKVRASVLMLPVLEPMYTM</sequence>
<protein>
    <submittedName>
        <fullName evidence="1">Uncharacterized protein</fullName>
    </submittedName>
</protein>
<accession>A0A1F6VA69</accession>
<reference evidence="1 2" key="1">
    <citation type="journal article" date="2016" name="Nat. Commun.">
        <title>Thousands of microbial genomes shed light on interconnected biogeochemical processes in an aquifer system.</title>
        <authorList>
            <person name="Anantharaman K."/>
            <person name="Brown C.T."/>
            <person name="Hug L.A."/>
            <person name="Sharon I."/>
            <person name="Castelle C.J."/>
            <person name="Probst A.J."/>
            <person name="Thomas B.C."/>
            <person name="Singh A."/>
            <person name="Wilkins M.J."/>
            <person name="Karaoz U."/>
            <person name="Brodie E.L."/>
            <person name="Williams K.H."/>
            <person name="Hubbard S.S."/>
            <person name="Banfield J.F."/>
        </authorList>
    </citation>
    <scope>NUCLEOTIDE SEQUENCE [LARGE SCALE GENOMIC DNA]</scope>
</reference>
<name>A0A1F6VA69_9PROT</name>
<comment type="caution">
    <text evidence="1">The sequence shown here is derived from an EMBL/GenBank/DDBJ whole genome shotgun (WGS) entry which is preliminary data.</text>
</comment>
<dbReference type="AlphaFoldDB" id="A0A1F6VA69"/>
<gene>
    <name evidence="1" type="ORF">A2W18_13295</name>
</gene>
<dbReference type="EMBL" id="MFSP01000085">
    <property type="protein sequence ID" value="OGI66540.1"/>
    <property type="molecule type" value="Genomic_DNA"/>
</dbReference>
<dbReference type="Proteomes" id="UP000179076">
    <property type="component" value="Unassembled WGS sequence"/>
</dbReference>
<organism evidence="1 2">
    <name type="scientific">Candidatus Muproteobacteria bacterium RBG_16_60_9</name>
    <dbReference type="NCBI Taxonomy" id="1817755"/>
    <lineage>
        <taxon>Bacteria</taxon>
        <taxon>Pseudomonadati</taxon>
        <taxon>Pseudomonadota</taxon>
        <taxon>Candidatus Muproteobacteria</taxon>
    </lineage>
</organism>
<evidence type="ECO:0000313" key="2">
    <source>
        <dbReference type="Proteomes" id="UP000179076"/>
    </source>
</evidence>